<dbReference type="STRING" id="370979.SAMN05443663_107144"/>
<accession>A0A1M5SLC0</accession>
<name>A0A1M5SLC0_9FLAO</name>
<dbReference type="GO" id="GO:0009279">
    <property type="term" value="C:cell outer membrane"/>
    <property type="evidence" value="ECO:0007669"/>
    <property type="project" value="UniProtKB-SubCell"/>
</dbReference>
<organism evidence="8 9">
    <name type="scientific">Flavobacterium defluvii</name>
    <dbReference type="NCBI Taxonomy" id="370979"/>
    <lineage>
        <taxon>Bacteria</taxon>
        <taxon>Pseudomonadati</taxon>
        <taxon>Bacteroidota</taxon>
        <taxon>Flavobacteriia</taxon>
        <taxon>Flavobacteriales</taxon>
        <taxon>Flavobacteriaceae</taxon>
        <taxon>Flavobacterium</taxon>
    </lineage>
</organism>
<dbReference type="SUPFAM" id="SSF56935">
    <property type="entry name" value="Porins"/>
    <property type="match status" value="1"/>
</dbReference>
<keyword evidence="5" id="KW-0732">Signal</keyword>
<dbReference type="Gene3D" id="2.40.160.60">
    <property type="entry name" value="Outer membrane protein transport protein (OMPP1/FadL/TodX)"/>
    <property type="match status" value="1"/>
</dbReference>
<dbReference type="OrthoDB" id="9765571at2"/>
<proteinExistence type="inferred from homology"/>
<keyword evidence="7" id="KW-0998">Cell outer membrane</keyword>
<dbReference type="InterPro" id="IPR005017">
    <property type="entry name" value="OMPP1/FadL/TodX"/>
</dbReference>
<dbReference type="Pfam" id="PF03349">
    <property type="entry name" value="Toluene_X"/>
    <property type="match status" value="1"/>
</dbReference>
<evidence type="ECO:0000313" key="8">
    <source>
        <dbReference type="EMBL" id="SHH39255.1"/>
    </source>
</evidence>
<comment type="similarity">
    <text evidence="2">Belongs to the OmpP1/FadL family.</text>
</comment>
<dbReference type="AlphaFoldDB" id="A0A1M5SLC0"/>
<evidence type="ECO:0000256" key="3">
    <source>
        <dbReference type="ARBA" id="ARBA00022452"/>
    </source>
</evidence>
<keyword evidence="6" id="KW-0472">Membrane</keyword>
<evidence type="ECO:0000256" key="7">
    <source>
        <dbReference type="ARBA" id="ARBA00023237"/>
    </source>
</evidence>
<keyword evidence="3" id="KW-1134">Transmembrane beta strand</keyword>
<keyword evidence="4" id="KW-0812">Transmembrane</keyword>
<dbReference type="EMBL" id="FQWC01000007">
    <property type="protein sequence ID" value="SHH39255.1"/>
    <property type="molecule type" value="Genomic_DNA"/>
</dbReference>
<dbReference type="RefSeq" id="WP_073417112.1">
    <property type="nucleotide sequence ID" value="NZ_FQWC01000007.1"/>
</dbReference>
<sequence length="500" mass="55481">MKKIFFLLITGLTFSASYSQEVSDAVRFAQDNITGTARFRAMSGAFGAVGGDLSAISVNPAGSAIFNNNQVGITLSNQNIKNNSNYFGTQTSDKDNSFILNQAGGVFVFKDRNPNNGWNKIAIGASYENTNNFNNNVFSAGTNPTNSIDRYFLAYANGIPLGDITNIPYRDQFYDEQQAYFGYQGFVINPVADNNNNTQYTSNVPAGGNYYHENEVYTRGYNSKASFNIATSYRDRIYLGANLNVHITDYRRSSSFYEDNSNPLEPTPTISNLRFNNELYTYGNGFSFQLGAIAKVTEEFRLGLAYESNTWYELYDEVSQSLYTTRQANGGPELYKNVNPDVVNVYDSYSLQTPGKFTFSGAYVFGKSGLISVDYSIKDYSNTKFRPTSDSGFRQLNSDMSNQLTTNGELRVGAEFKINRLSLRGGYRFEGSPYKNGTTIGDLNSYSGGLGYNFGATKLDLAYSYLERKSNQGFFATGFTDGANITSKLNNVSLTLLFEL</sequence>
<comment type="subcellular location">
    <subcellularLocation>
        <location evidence="1">Cell outer membrane</location>
        <topology evidence="1">Multi-pass membrane protein</topology>
    </subcellularLocation>
</comment>
<evidence type="ECO:0000256" key="5">
    <source>
        <dbReference type="ARBA" id="ARBA00022729"/>
    </source>
</evidence>
<evidence type="ECO:0000256" key="1">
    <source>
        <dbReference type="ARBA" id="ARBA00004571"/>
    </source>
</evidence>
<gene>
    <name evidence="8" type="ORF">SAMN05443663_107144</name>
</gene>
<evidence type="ECO:0000256" key="2">
    <source>
        <dbReference type="ARBA" id="ARBA00008163"/>
    </source>
</evidence>
<reference evidence="9" key="1">
    <citation type="submission" date="2016-11" db="EMBL/GenBank/DDBJ databases">
        <authorList>
            <person name="Varghese N."/>
            <person name="Submissions S."/>
        </authorList>
    </citation>
    <scope>NUCLEOTIDE SEQUENCE [LARGE SCALE GENOMIC DNA]</scope>
    <source>
        <strain evidence="9">DSM 17963</strain>
    </source>
</reference>
<evidence type="ECO:0000256" key="4">
    <source>
        <dbReference type="ARBA" id="ARBA00022692"/>
    </source>
</evidence>
<protein>
    <submittedName>
        <fullName evidence="8">Outer membrane protein transport protein (OMPP1/FadL/TodX)</fullName>
    </submittedName>
</protein>
<keyword evidence="9" id="KW-1185">Reference proteome</keyword>
<dbReference type="Proteomes" id="UP000184071">
    <property type="component" value="Unassembled WGS sequence"/>
</dbReference>
<evidence type="ECO:0000256" key="6">
    <source>
        <dbReference type="ARBA" id="ARBA00023136"/>
    </source>
</evidence>
<evidence type="ECO:0000313" key="9">
    <source>
        <dbReference type="Proteomes" id="UP000184071"/>
    </source>
</evidence>